<dbReference type="AlphaFoldDB" id="A0A1F7RLB4"/>
<evidence type="ECO:0000313" key="3">
    <source>
        <dbReference type="Proteomes" id="UP000179266"/>
    </source>
</evidence>
<accession>A0A1F7RLB4</accession>
<sequence length="257" mass="29530">MWKVEMERKSGIIVGLIIFLLILNGCDKLNDFLDPAEESPTPTPTSFNTSTPTRTPNPGIKPTATRFFDLIYTSTPTGFRGEIITPTPTNRDDGNIYTTRKGEYLEFPLGERTNGTFYFEAKGFVEEKFPGDESWMKPVYFWISNDDSGFDYDGQGFLFQVLQLLHDGYWCEGGKLHLRNHGVWLGEVCYQFRFEDDRWYGFEITWADRYIHLNIDGARLASTYTNVLAGPITACIGWPPSRREGIDGLQYRNYGFR</sequence>
<protein>
    <submittedName>
        <fullName evidence="2">Uncharacterized protein</fullName>
    </submittedName>
</protein>
<name>A0A1F7RLB4_9BACT</name>
<dbReference type="Proteomes" id="UP000179266">
    <property type="component" value="Unassembled WGS sequence"/>
</dbReference>
<reference evidence="2 3" key="1">
    <citation type="journal article" date="2016" name="Nat. Commun.">
        <title>Thousands of microbial genomes shed light on interconnected biogeochemical processes in an aquifer system.</title>
        <authorList>
            <person name="Anantharaman K."/>
            <person name="Brown C.T."/>
            <person name="Hug L.A."/>
            <person name="Sharon I."/>
            <person name="Castelle C.J."/>
            <person name="Probst A.J."/>
            <person name="Thomas B.C."/>
            <person name="Singh A."/>
            <person name="Wilkins M.J."/>
            <person name="Karaoz U."/>
            <person name="Brodie E.L."/>
            <person name="Williams K.H."/>
            <person name="Hubbard S.S."/>
            <person name="Banfield J.F."/>
        </authorList>
    </citation>
    <scope>NUCLEOTIDE SEQUENCE [LARGE SCALE GENOMIC DNA]</scope>
</reference>
<gene>
    <name evidence="2" type="ORF">A2161_19005</name>
</gene>
<evidence type="ECO:0000256" key="1">
    <source>
        <dbReference type="SAM" id="MobiDB-lite"/>
    </source>
</evidence>
<dbReference type="EMBL" id="MGDD01000328">
    <property type="protein sequence ID" value="OGL42375.1"/>
    <property type="molecule type" value="Genomic_DNA"/>
</dbReference>
<feature type="compositionally biased region" description="Low complexity" evidence="1">
    <location>
        <begin position="44"/>
        <end position="58"/>
    </location>
</feature>
<organism evidence="2 3">
    <name type="scientific">Candidatus Schekmanbacteria bacterium RBG_13_48_7</name>
    <dbReference type="NCBI Taxonomy" id="1817878"/>
    <lineage>
        <taxon>Bacteria</taxon>
        <taxon>Candidatus Schekmaniibacteriota</taxon>
    </lineage>
</organism>
<comment type="caution">
    <text evidence="2">The sequence shown here is derived from an EMBL/GenBank/DDBJ whole genome shotgun (WGS) entry which is preliminary data.</text>
</comment>
<evidence type="ECO:0000313" key="2">
    <source>
        <dbReference type="EMBL" id="OGL42375.1"/>
    </source>
</evidence>
<proteinExistence type="predicted"/>
<feature type="region of interest" description="Disordered" evidence="1">
    <location>
        <begin position="34"/>
        <end position="59"/>
    </location>
</feature>